<reference evidence="3" key="1">
    <citation type="journal article" date="2016" name="Proc. Natl. Acad. Sci. U.S.A.">
        <title>Comparative genomics of biotechnologically important yeasts.</title>
        <authorList>
            <person name="Riley R."/>
            <person name="Haridas S."/>
            <person name="Wolfe K.H."/>
            <person name="Lopes M.R."/>
            <person name="Hittinger C.T."/>
            <person name="Goeker M."/>
            <person name="Salamov A.A."/>
            <person name="Wisecaver J.H."/>
            <person name="Long T.M."/>
            <person name="Calvey C.H."/>
            <person name="Aerts A.L."/>
            <person name="Barry K.W."/>
            <person name="Choi C."/>
            <person name="Clum A."/>
            <person name="Coughlan A.Y."/>
            <person name="Deshpande S."/>
            <person name="Douglass A.P."/>
            <person name="Hanson S.J."/>
            <person name="Klenk H.-P."/>
            <person name="LaButti K.M."/>
            <person name="Lapidus A."/>
            <person name="Lindquist E.A."/>
            <person name="Lipzen A.M."/>
            <person name="Meier-Kolthoff J.P."/>
            <person name="Ohm R.A."/>
            <person name="Otillar R.P."/>
            <person name="Pangilinan J.L."/>
            <person name="Peng Y."/>
            <person name="Rokas A."/>
            <person name="Rosa C.A."/>
            <person name="Scheuner C."/>
            <person name="Sibirny A.A."/>
            <person name="Slot J.C."/>
            <person name="Stielow J.B."/>
            <person name="Sun H."/>
            <person name="Kurtzman C.P."/>
            <person name="Blackwell M."/>
            <person name="Grigoriev I.V."/>
            <person name="Jeffries T.W."/>
        </authorList>
    </citation>
    <scope>NUCLEOTIDE SEQUENCE [LARGE SCALE GENOMIC DNA]</scope>
    <source>
        <strain evidence="3">NRRL Y-1626</strain>
    </source>
</reference>
<protein>
    <submittedName>
        <fullName evidence="2">Uncharacterized protein</fullName>
    </submittedName>
</protein>
<keyword evidence="3" id="KW-1185">Reference proteome</keyword>
<dbReference type="Proteomes" id="UP000092321">
    <property type="component" value="Unassembled WGS sequence"/>
</dbReference>
<keyword evidence="1" id="KW-0175">Coiled coil</keyword>
<sequence length="213" mass="24852">MNNSLEYENLDILTGLVDELKLLMKKETSLQNSINNSVDKLNDYNILRDIKNILKEKEQKNEDLKLTLDEQKNVDTLLLPKNVLQMMKLNYPSIFEEIGISNDFTTPVSVEEENKILKKLLQKTTDDNNILINHLQTDQINGTLVVVNEYKLLINKQLEKTLAKLSIIYKENIYPLEDKKINYENMDNINSLSGLKSFYQLLKQIESEMERIN</sequence>
<dbReference type="AlphaFoldDB" id="A0A1B7TF28"/>
<accession>A0A1B7TF28</accession>
<dbReference type="EMBL" id="LXPE01000009">
    <property type="protein sequence ID" value="OBA27310.1"/>
    <property type="molecule type" value="Genomic_DNA"/>
</dbReference>
<feature type="coiled-coil region" evidence="1">
    <location>
        <begin position="47"/>
        <end position="74"/>
    </location>
</feature>
<proteinExistence type="predicted"/>
<comment type="caution">
    <text evidence="2">The sequence shown here is derived from an EMBL/GenBank/DDBJ whole genome shotgun (WGS) entry which is preliminary data.</text>
</comment>
<dbReference type="OrthoDB" id="3973077at2759"/>
<gene>
    <name evidence="2" type="ORF">HANVADRAFT_52344</name>
</gene>
<evidence type="ECO:0000256" key="1">
    <source>
        <dbReference type="SAM" id="Coils"/>
    </source>
</evidence>
<name>A0A1B7TF28_9ASCO</name>
<organism evidence="2 3">
    <name type="scientific">Hanseniaspora valbyensis NRRL Y-1626</name>
    <dbReference type="NCBI Taxonomy" id="766949"/>
    <lineage>
        <taxon>Eukaryota</taxon>
        <taxon>Fungi</taxon>
        <taxon>Dikarya</taxon>
        <taxon>Ascomycota</taxon>
        <taxon>Saccharomycotina</taxon>
        <taxon>Saccharomycetes</taxon>
        <taxon>Saccharomycodales</taxon>
        <taxon>Saccharomycodaceae</taxon>
        <taxon>Hanseniaspora</taxon>
    </lineage>
</organism>
<evidence type="ECO:0000313" key="3">
    <source>
        <dbReference type="Proteomes" id="UP000092321"/>
    </source>
</evidence>
<evidence type="ECO:0000313" key="2">
    <source>
        <dbReference type="EMBL" id="OBA27310.1"/>
    </source>
</evidence>